<feature type="transmembrane region" description="Helical" evidence="9">
    <location>
        <begin position="431"/>
        <end position="451"/>
    </location>
</feature>
<evidence type="ECO:0000256" key="5">
    <source>
        <dbReference type="ARBA" id="ARBA00022692"/>
    </source>
</evidence>
<feature type="transmembrane region" description="Helical" evidence="9">
    <location>
        <begin position="389"/>
        <end position="411"/>
    </location>
</feature>
<dbReference type="AlphaFoldDB" id="A0A845BEV5"/>
<feature type="transmembrane region" description="Helical" evidence="9">
    <location>
        <begin position="881"/>
        <end position="901"/>
    </location>
</feature>
<feature type="region of interest" description="Disordered" evidence="8">
    <location>
        <begin position="1023"/>
        <end position="1058"/>
    </location>
</feature>
<feature type="transmembrane region" description="Helical" evidence="9">
    <location>
        <begin position="985"/>
        <end position="1011"/>
    </location>
</feature>
<feature type="transmembrane region" description="Helical" evidence="9">
    <location>
        <begin position="907"/>
        <end position="932"/>
    </location>
</feature>
<feature type="transmembrane region" description="Helical" evidence="9">
    <location>
        <begin position="857"/>
        <end position="874"/>
    </location>
</feature>
<dbReference type="FunFam" id="3.30.70.1430:FF:000001">
    <property type="entry name" value="Efflux pump membrane transporter"/>
    <property type="match status" value="1"/>
</dbReference>
<dbReference type="InterPro" id="IPR001036">
    <property type="entry name" value="Acrflvin-R"/>
</dbReference>
<dbReference type="OrthoDB" id="9806532at2"/>
<dbReference type="SUPFAM" id="SSF82693">
    <property type="entry name" value="Multidrug efflux transporter AcrB pore domain, PN1, PN2, PC1 and PC2 subdomains"/>
    <property type="match status" value="3"/>
</dbReference>
<evidence type="ECO:0000256" key="7">
    <source>
        <dbReference type="ARBA" id="ARBA00023136"/>
    </source>
</evidence>
<dbReference type="GO" id="GO:0042910">
    <property type="term" value="F:xenobiotic transmembrane transporter activity"/>
    <property type="evidence" value="ECO:0007669"/>
    <property type="project" value="TreeGrafter"/>
</dbReference>
<evidence type="ECO:0000256" key="8">
    <source>
        <dbReference type="SAM" id="MobiDB-lite"/>
    </source>
</evidence>
<dbReference type="PANTHER" id="PTHR32063:SF78">
    <property type="entry name" value="ACRB_ACRD_ACRF FAMILY PROTEIN"/>
    <property type="match status" value="1"/>
</dbReference>
<dbReference type="InterPro" id="IPR027463">
    <property type="entry name" value="AcrB_DN_DC_subdom"/>
</dbReference>
<keyword evidence="4" id="KW-0997">Cell inner membrane</keyword>
<keyword evidence="7 9" id="KW-0472">Membrane</keyword>
<evidence type="ECO:0000256" key="2">
    <source>
        <dbReference type="ARBA" id="ARBA00022448"/>
    </source>
</evidence>
<feature type="transmembrane region" description="Helical" evidence="9">
    <location>
        <begin position="334"/>
        <end position="353"/>
    </location>
</feature>
<protein>
    <submittedName>
        <fullName evidence="10">Acriflavine resistance protein B</fullName>
    </submittedName>
</protein>
<name>A0A845BEV5_9PROT</name>
<organism evidence="10 11">
    <name type="scientific">Teichococcus coralli</name>
    <dbReference type="NCBI Taxonomy" id="2545983"/>
    <lineage>
        <taxon>Bacteria</taxon>
        <taxon>Pseudomonadati</taxon>
        <taxon>Pseudomonadota</taxon>
        <taxon>Alphaproteobacteria</taxon>
        <taxon>Acetobacterales</taxon>
        <taxon>Roseomonadaceae</taxon>
        <taxon>Roseomonas</taxon>
    </lineage>
</organism>
<feature type="transmembrane region" description="Helical" evidence="9">
    <location>
        <begin position="952"/>
        <end position="973"/>
    </location>
</feature>
<evidence type="ECO:0000256" key="6">
    <source>
        <dbReference type="ARBA" id="ARBA00022989"/>
    </source>
</evidence>
<sequence>MNIAAPFIARPVATTLLSIAVLLAGLMGYLRLPVSSLPEVDFPTIEVTTQLPGASPDTAAVLITAPLERNFAQISGLQVMSSVSGPGVSRITLQFRLDKSIDEAAQDVQAALDAARGTLPSTLPYPPVYSKVNPADPPVITLALTSDTLPIMRLSDTADTLLAQKLSQATGVGRVTVQGNMRPAVRLRVDPLRLAAYGIGLDTVRTAITAANQNSPKGSLDGPRQASSILANDQITTPAEFGDIILTWQNGAPVRLRDVGEAVESLENERNGAWFNGHPAVLIDVQRQPGANIVQTVERIRTLLPQLESAIPAGAQLTVVSDRTETIRASVREVQFTLVLAVALVVGVIYLFLGSGRATLVPAVSLPLSIVGTFGIMAVMGYSLDNLSLMALTIATGFVVDDAIVMIENIVRLIEKGEKPLAAAYEGSRQIAFTIVSLTLSLIAVFIPLLFMEGVVGRLFREFAETLTAAVLVSMVVSLTLTPMMCALVLRAGHRPSRLAAGFERGFERLRLGYGRALAVTMRHQGLMLLVATATVALTAWLYVVVPKGFLPVQDTGLIQIMTEAPQDTSFPRSAEIQQRVAAVVRADPAVAAVTAVAGAGALNPAQNTGRITAVLRPRDERDLDAQGVIARLKPKLDAIPGAVAYPVAVQDIQISPRVSTTQYQYTLTDADAATLSLWAPRVLARLRAIPGLRDVATDQREDGVRLAVQVDRDRAARLGVTMQAVDNVLYNAFGQRQISTIYGQSNQYRVVLEASDRLRQDPTAIGQLRVAGTDNAQVPLAEIARFTRTSGPLLVTRENQFPAVTISFNLAEGMSLGQAVDAIKTAEREIGLPDSVAGRFAGDAAEFNASLAGQPWLILAAVVVIYIVLGVLYESLIHPITILSTLPSAGIGALLALRLWGLDLSVVGLIGIILLMGIVKKNAIMMIDFALEAQRDHGMAPRAAIVEAALLRFRPIMMTTAAALLGALPLMLGSGTGSELRLPLGVSIVGGLLLSQLVTLFTTPAIYLALEAVRARVQRWWHGRDPQGGDPQGRDPQGRDPQGRDPQGRDPHAAPAE</sequence>
<dbReference type="Gene3D" id="3.30.70.1440">
    <property type="entry name" value="Multidrug efflux transporter AcrB pore domain"/>
    <property type="match status" value="1"/>
</dbReference>
<dbReference type="RefSeq" id="WP_160937999.1">
    <property type="nucleotide sequence ID" value="NZ_SNVJ01000013.1"/>
</dbReference>
<keyword evidence="6 9" id="KW-1133">Transmembrane helix</keyword>
<dbReference type="EMBL" id="SNVJ01000013">
    <property type="protein sequence ID" value="MXP64646.1"/>
    <property type="molecule type" value="Genomic_DNA"/>
</dbReference>
<dbReference type="Gene3D" id="3.30.2090.10">
    <property type="entry name" value="Multidrug efflux transporter AcrB TolC docking domain, DN and DC subdomains"/>
    <property type="match status" value="2"/>
</dbReference>
<comment type="caution">
    <text evidence="10">The sequence shown here is derived from an EMBL/GenBank/DDBJ whole genome shotgun (WGS) entry which is preliminary data.</text>
</comment>
<evidence type="ECO:0000256" key="9">
    <source>
        <dbReference type="SAM" id="Phobius"/>
    </source>
</evidence>
<feature type="transmembrane region" description="Helical" evidence="9">
    <location>
        <begin position="12"/>
        <end position="30"/>
    </location>
</feature>
<feature type="transmembrane region" description="Helical" evidence="9">
    <location>
        <begin position="526"/>
        <end position="546"/>
    </location>
</feature>
<keyword evidence="2" id="KW-0813">Transport</keyword>
<evidence type="ECO:0000256" key="3">
    <source>
        <dbReference type="ARBA" id="ARBA00022475"/>
    </source>
</evidence>
<evidence type="ECO:0000256" key="4">
    <source>
        <dbReference type="ARBA" id="ARBA00022519"/>
    </source>
</evidence>
<dbReference type="GO" id="GO:0005886">
    <property type="term" value="C:plasma membrane"/>
    <property type="evidence" value="ECO:0007669"/>
    <property type="project" value="UniProtKB-SubCell"/>
</dbReference>
<reference evidence="10 11" key="1">
    <citation type="submission" date="2019-03" db="EMBL/GenBank/DDBJ databases">
        <title>Roseomonas sp. a novel Roseomonas species isolated from Sea whip Gorgonian.</title>
        <authorList>
            <person name="Li F."/>
            <person name="Pan X."/>
            <person name="Huang S."/>
            <person name="Li Z."/>
            <person name="Meng B."/>
        </authorList>
    </citation>
    <scope>NUCLEOTIDE SEQUENCE [LARGE SCALE GENOMIC DNA]</scope>
    <source>
        <strain evidence="10 11">M0104</strain>
    </source>
</reference>
<evidence type="ECO:0000313" key="11">
    <source>
        <dbReference type="Proteomes" id="UP000460715"/>
    </source>
</evidence>
<dbReference type="SUPFAM" id="SSF82714">
    <property type="entry name" value="Multidrug efflux transporter AcrB TolC docking domain, DN and DC subdomains"/>
    <property type="match status" value="2"/>
</dbReference>
<feature type="transmembrane region" description="Helical" evidence="9">
    <location>
        <begin position="360"/>
        <end position="383"/>
    </location>
</feature>
<proteinExistence type="predicted"/>
<evidence type="ECO:0000313" key="10">
    <source>
        <dbReference type="EMBL" id="MXP64646.1"/>
    </source>
</evidence>
<keyword evidence="5 9" id="KW-0812">Transmembrane</keyword>
<keyword evidence="11" id="KW-1185">Reference proteome</keyword>
<accession>A0A845BEV5</accession>
<dbReference type="Gene3D" id="3.30.70.1430">
    <property type="entry name" value="Multidrug efflux transporter AcrB pore domain"/>
    <property type="match status" value="2"/>
</dbReference>
<dbReference type="PANTHER" id="PTHR32063">
    <property type="match status" value="1"/>
</dbReference>
<comment type="subcellular location">
    <subcellularLocation>
        <location evidence="1">Cell inner membrane</location>
        <topology evidence="1">Multi-pass membrane protein</topology>
    </subcellularLocation>
</comment>
<dbReference type="Gene3D" id="3.30.70.1320">
    <property type="entry name" value="Multidrug efflux transporter AcrB pore domain like"/>
    <property type="match status" value="1"/>
</dbReference>
<gene>
    <name evidence="10" type="ORF">E0493_14935</name>
</gene>
<dbReference type="Gene3D" id="1.20.1640.10">
    <property type="entry name" value="Multidrug efflux transporter AcrB transmembrane domain"/>
    <property type="match status" value="2"/>
</dbReference>
<keyword evidence="3" id="KW-1003">Cell membrane</keyword>
<dbReference type="Pfam" id="PF00873">
    <property type="entry name" value="ACR_tran"/>
    <property type="match status" value="1"/>
</dbReference>
<dbReference type="FunFam" id="1.20.1640.10:FF:000001">
    <property type="entry name" value="Efflux pump membrane transporter"/>
    <property type="match status" value="1"/>
</dbReference>
<feature type="transmembrane region" description="Helical" evidence="9">
    <location>
        <begin position="471"/>
        <end position="490"/>
    </location>
</feature>
<evidence type="ECO:0000256" key="1">
    <source>
        <dbReference type="ARBA" id="ARBA00004429"/>
    </source>
</evidence>
<dbReference type="PRINTS" id="PR00702">
    <property type="entry name" value="ACRIFLAVINRP"/>
</dbReference>
<dbReference type="Proteomes" id="UP000460715">
    <property type="component" value="Unassembled WGS sequence"/>
</dbReference>
<dbReference type="SUPFAM" id="SSF82866">
    <property type="entry name" value="Multidrug efflux transporter AcrB transmembrane domain"/>
    <property type="match status" value="2"/>
</dbReference>